<evidence type="ECO:0008006" key="4">
    <source>
        <dbReference type="Google" id="ProtNLM"/>
    </source>
</evidence>
<organism evidence="2 3">
    <name type="scientific">Methanobrevibacter curvatus</name>
    <dbReference type="NCBI Taxonomy" id="49547"/>
    <lineage>
        <taxon>Archaea</taxon>
        <taxon>Methanobacteriati</taxon>
        <taxon>Methanobacteriota</taxon>
        <taxon>Methanomada group</taxon>
        <taxon>Methanobacteria</taxon>
        <taxon>Methanobacteriales</taxon>
        <taxon>Methanobacteriaceae</taxon>
        <taxon>Methanobrevibacter</taxon>
    </lineage>
</organism>
<dbReference type="EMBL" id="LWMV01000215">
    <property type="protein sequence ID" value="KZX10360.1"/>
    <property type="molecule type" value="Genomic_DNA"/>
</dbReference>
<gene>
    <name evidence="2" type="ORF">MBCUR_18130</name>
</gene>
<dbReference type="AlphaFoldDB" id="A0A162FI82"/>
<name>A0A162FI82_9EURY</name>
<evidence type="ECO:0000256" key="1">
    <source>
        <dbReference type="SAM" id="Phobius"/>
    </source>
</evidence>
<comment type="caution">
    <text evidence="2">The sequence shown here is derived from an EMBL/GenBank/DDBJ whole genome shotgun (WGS) entry which is preliminary data.</text>
</comment>
<dbReference type="Proteomes" id="UP000077245">
    <property type="component" value="Unassembled WGS sequence"/>
</dbReference>
<protein>
    <recommendedName>
        <fullName evidence="4">Class III signal peptide</fullName>
    </recommendedName>
</protein>
<dbReference type="RefSeq" id="WP_067092580.1">
    <property type="nucleotide sequence ID" value="NZ_LWMV01000215.1"/>
</dbReference>
<accession>A0A162FI82</accession>
<evidence type="ECO:0000313" key="3">
    <source>
        <dbReference type="Proteomes" id="UP000077245"/>
    </source>
</evidence>
<keyword evidence="1" id="KW-1133">Transmembrane helix</keyword>
<proteinExistence type="predicted"/>
<keyword evidence="1" id="KW-0472">Membrane</keyword>
<sequence length="77" mass="8526">MEILKKLTKIYLKITRNESGQVGAEMILLIGGVIIIVLISAIMYKDYLINLSGEIGSVELNKLNQSINNLSIKFNSS</sequence>
<feature type="transmembrane region" description="Helical" evidence="1">
    <location>
        <begin position="21"/>
        <end position="44"/>
    </location>
</feature>
<keyword evidence="3" id="KW-1185">Reference proteome</keyword>
<evidence type="ECO:0000313" key="2">
    <source>
        <dbReference type="EMBL" id="KZX10360.1"/>
    </source>
</evidence>
<reference evidence="2 3" key="1">
    <citation type="submission" date="2016-04" db="EMBL/GenBank/DDBJ databases">
        <title>Genome sequence of Methanobrevibacter curvatus DSM 11111.</title>
        <authorList>
            <person name="Poehlein A."/>
            <person name="Seedorf H."/>
            <person name="Daniel R."/>
        </authorList>
    </citation>
    <scope>NUCLEOTIDE SEQUENCE [LARGE SCALE GENOMIC DNA]</scope>
    <source>
        <strain evidence="2 3">DSM 11111</strain>
    </source>
</reference>
<dbReference type="PATRIC" id="fig|49547.3.peg.1914"/>
<keyword evidence="1" id="KW-0812">Transmembrane</keyword>